<dbReference type="RefSeq" id="XP_016758759.1">
    <property type="nucleotide sequence ID" value="XM_016908164.1"/>
</dbReference>
<dbReference type="SUPFAM" id="SSF54928">
    <property type="entry name" value="RNA-binding domain, RBD"/>
    <property type="match status" value="2"/>
</dbReference>
<dbReference type="InterPro" id="IPR035979">
    <property type="entry name" value="RBD_domain_sf"/>
</dbReference>
<dbReference type="SMART" id="SM00360">
    <property type="entry name" value="RRM"/>
    <property type="match status" value="3"/>
</dbReference>
<dbReference type="PANTHER" id="PTHR21245">
    <property type="entry name" value="HETEROGENEOUS NUCLEAR RIBONUCLEOPROTEIN"/>
    <property type="match status" value="1"/>
</dbReference>
<feature type="region of interest" description="Disordered" evidence="3">
    <location>
        <begin position="340"/>
        <end position="390"/>
    </location>
</feature>
<dbReference type="PROSITE" id="PS50102">
    <property type="entry name" value="RRM"/>
    <property type="match status" value="3"/>
</dbReference>
<dbReference type="CDD" id="cd00590">
    <property type="entry name" value="RRM_SF"/>
    <property type="match status" value="1"/>
</dbReference>
<accession>N1QHK5</accession>
<evidence type="ECO:0000313" key="6">
    <source>
        <dbReference type="Proteomes" id="UP000016931"/>
    </source>
</evidence>
<dbReference type="Proteomes" id="UP000016931">
    <property type="component" value="Unassembled WGS sequence"/>
</dbReference>
<dbReference type="InterPro" id="IPR000504">
    <property type="entry name" value="RRM_dom"/>
</dbReference>
<feature type="compositionally biased region" description="Low complexity" evidence="3">
    <location>
        <begin position="346"/>
        <end position="359"/>
    </location>
</feature>
<keyword evidence="6" id="KW-1185">Reference proteome</keyword>
<dbReference type="Gene3D" id="3.30.70.330">
    <property type="match status" value="3"/>
</dbReference>
<gene>
    <name evidence="5" type="ORF">SEPMUDRAFT_165288</name>
</gene>
<feature type="region of interest" description="Disordered" evidence="3">
    <location>
        <begin position="199"/>
        <end position="232"/>
    </location>
</feature>
<dbReference type="InterPro" id="IPR012677">
    <property type="entry name" value="Nucleotide-bd_a/b_plait_sf"/>
</dbReference>
<dbReference type="GeneID" id="27905301"/>
<dbReference type="HOGENOM" id="CLU_050545_0_0_1"/>
<evidence type="ECO:0000256" key="2">
    <source>
        <dbReference type="PROSITE-ProRule" id="PRU00176"/>
    </source>
</evidence>
<keyword evidence="1 2" id="KW-0694">RNA-binding</keyword>
<dbReference type="GO" id="GO:0003723">
    <property type="term" value="F:RNA binding"/>
    <property type="evidence" value="ECO:0007669"/>
    <property type="project" value="UniProtKB-UniRule"/>
</dbReference>
<feature type="compositionally biased region" description="Basic and acidic residues" evidence="3">
    <location>
        <begin position="360"/>
        <end position="370"/>
    </location>
</feature>
<sequence>MSYESPRLYVGNLPYVAQREDIEKLFAENHVDINKVDISIDPETGRNPSYCFVEFKTQEDATNAMNSLQGINLQGRALRINPKTDRKPNPTAERTARGWGPRATDGNENSYPNNRWKREDAQPQWNAPAEDPKRVYVGSLHASDQETINAEMKSLFEGYEVTSVSKLITPQSALPDQNSSFCFVEVATPAQAVEAVRNLNGRPTPHGDIYRVSHAKGKRGPTTGEREPWKSQQVETSKVFISGLPQIATQEELDHQIRELFAGLQINEISKLITPHESKQTESGNHHYCFATFDRQEEAQRGVEAMNGQPTPNGGIYKISFARERPAGNFGQADRFQQREGGYQSRGGFQQRDGFQQREGGQDSPRRQQREQPQGPPVNRDFGSSWRRRD</sequence>
<organism evidence="5 6">
    <name type="scientific">Sphaerulina musiva (strain SO2202)</name>
    <name type="common">Poplar stem canker fungus</name>
    <name type="synonym">Septoria musiva</name>
    <dbReference type="NCBI Taxonomy" id="692275"/>
    <lineage>
        <taxon>Eukaryota</taxon>
        <taxon>Fungi</taxon>
        <taxon>Dikarya</taxon>
        <taxon>Ascomycota</taxon>
        <taxon>Pezizomycotina</taxon>
        <taxon>Dothideomycetes</taxon>
        <taxon>Dothideomycetidae</taxon>
        <taxon>Mycosphaerellales</taxon>
        <taxon>Mycosphaerellaceae</taxon>
        <taxon>Sphaerulina</taxon>
    </lineage>
</organism>
<evidence type="ECO:0000256" key="3">
    <source>
        <dbReference type="SAM" id="MobiDB-lite"/>
    </source>
</evidence>
<dbReference type="STRING" id="692275.N1QHK5"/>
<dbReference type="EMBL" id="KB456267">
    <property type="protein sequence ID" value="EMF10638.1"/>
    <property type="molecule type" value="Genomic_DNA"/>
</dbReference>
<name>N1QHK5_SPHMS</name>
<proteinExistence type="predicted"/>
<feature type="domain" description="RRM" evidence="4">
    <location>
        <begin position="133"/>
        <end position="217"/>
    </location>
</feature>
<feature type="domain" description="RRM" evidence="4">
    <location>
        <begin position="237"/>
        <end position="324"/>
    </location>
</feature>
<dbReference type="OMA" id="RESRTVH"/>
<feature type="domain" description="RRM" evidence="4">
    <location>
        <begin position="6"/>
        <end position="85"/>
    </location>
</feature>
<evidence type="ECO:0000313" key="5">
    <source>
        <dbReference type="EMBL" id="EMF10638.1"/>
    </source>
</evidence>
<evidence type="ECO:0000259" key="4">
    <source>
        <dbReference type="PROSITE" id="PS50102"/>
    </source>
</evidence>
<dbReference type="OrthoDB" id="272703at2759"/>
<protein>
    <submittedName>
        <fullName evidence="5">RRM_1-domain-containing protein</fullName>
    </submittedName>
</protein>
<evidence type="ECO:0000256" key="1">
    <source>
        <dbReference type="ARBA" id="ARBA00022884"/>
    </source>
</evidence>
<feature type="region of interest" description="Disordered" evidence="3">
    <location>
        <begin position="79"/>
        <end position="115"/>
    </location>
</feature>
<dbReference type="AlphaFoldDB" id="N1QHK5"/>
<reference evidence="5 6" key="1">
    <citation type="journal article" date="2012" name="PLoS Pathog.">
        <title>Diverse lifestyles and strategies of plant pathogenesis encoded in the genomes of eighteen Dothideomycetes fungi.</title>
        <authorList>
            <person name="Ohm R.A."/>
            <person name="Feau N."/>
            <person name="Henrissat B."/>
            <person name="Schoch C.L."/>
            <person name="Horwitz B.A."/>
            <person name="Barry K.W."/>
            <person name="Condon B.J."/>
            <person name="Copeland A.C."/>
            <person name="Dhillon B."/>
            <person name="Glaser F."/>
            <person name="Hesse C.N."/>
            <person name="Kosti I."/>
            <person name="LaButti K."/>
            <person name="Lindquist E.A."/>
            <person name="Lucas S."/>
            <person name="Salamov A.A."/>
            <person name="Bradshaw R.E."/>
            <person name="Ciuffetti L."/>
            <person name="Hamelin R.C."/>
            <person name="Kema G.H.J."/>
            <person name="Lawrence C."/>
            <person name="Scott J.A."/>
            <person name="Spatafora J.W."/>
            <person name="Turgeon B.G."/>
            <person name="de Wit P.J.G.M."/>
            <person name="Zhong S."/>
            <person name="Goodwin S.B."/>
            <person name="Grigoriev I.V."/>
        </authorList>
    </citation>
    <scope>NUCLEOTIDE SEQUENCE [LARGE SCALE GENOMIC DNA]</scope>
    <source>
        <strain evidence="5 6">SO2202</strain>
    </source>
</reference>
<dbReference type="Pfam" id="PF00076">
    <property type="entry name" value="RRM_1"/>
    <property type="match status" value="3"/>
</dbReference>
<dbReference type="eggNOG" id="KOG0118">
    <property type="taxonomic scope" value="Eukaryota"/>
</dbReference>